<accession>A0A6A6QJU6</accession>
<sequence length="281" mass="29909">MHLLARDHAHTTSSADSQSPTATEKPASSASASSLTTDPKATTTLTSMPEPFDAVLSNNFTSSCQNFFQTFLSNSTFTDCHPFSLLLQTSSAFFDASKSFVRITQTLDATCKVDFHKCAAVMNEFGRAIKNESNCAVDYANDSPLVLQAYNGFLAYQPLYQAGCLRDTRGNYCFANAITNTTAVVDSYPFYLPLGVSLPGSSRPTCSTCLQDTMAIFSSFAGNTTQPISQTYGDAAQQIDVGCGPTFVNQTAAPLKGGAGGIGGGLTPLLALWMMLLAYML</sequence>
<feature type="compositionally biased region" description="Polar residues" evidence="1">
    <location>
        <begin position="11"/>
        <end position="22"/>
    </location>
</feature>
<reference evidence="4" key="1">
    <citation type="journal article" date="2020" name="Stud. Mycol.">
        <title>101 Dothideomycetes genomes: a test case for predicting lifestyles and emergence of pathogens.</title>
        <authorList>
            <person name="Haridas S."/>
            <person name="Albert R."/>
            <person name="Binder M."/>
            <person name="Bloem J."/>
            <person name="Labutti K."/>
            <person name="Salamov A."/>
            <person name="Andreopoulos B."/>
            <person name="Baker S."/>
            <person name="Barry K."/>
            <person name="Bills G."/>
            <person name="Bluhm B."/>
            <person name="Cannon C."/>
            <person name="Castanera R."/>
            <person name="Culley D."/>
            <person name="Daum C."/>
            <person name="Ezra D."/>
            <person name="Gonzalez J."/>
            <person name="Henrissat B."/>
            <person name="Kuo A."/>
            <person name="Liang C."/>
            <person name="Lipzen A."/>
            <person name="Lutzoni F."/>
            <person name="Magnuson J."/>
            <person name="Mondo S."/>
            <person name="Nolan M."/>
            <person name="Ohm R."/>
            <person name="Pangilinan J."/>
            <person name="Park H.-J."/>
            <person name="Ramirez L."/>
            <person name="Alfaro M."/>
            <person name="Sun H."/>
            <person name="Tritt A."/>
            <person name="Yoshinaga Y."/>
            <person name="Zwiers L.-H."/>
            <person name="Turgeon B."/>
            <person name="Goodwin S."/>
            <person name="Spatafora J."/>
            <person name="Crous P."/>
            <person name="Grigoriev I."/>
        </authorList>
    </citation>
    <scope>NUCLEOTIDE SEQUENCE</scope>
    <source>
        <strain evidence="4">CBS 269.34</strain>
    </source>
</reference>
<feature type="domain" description="DUF7729" evidence="3">
    <location>
        <begin position="48"/>
        <end position="251"/>
    </location>
</feature>
<feature type="compositionally biased region" description="Low complexity" evidence="1">
    <location>
        <begin position="27"/>
        <end position="43"/>
    </location>
</feature>
<dbReference type="PANTHER" id="PTHR39460">
    <property type="entry name" value="EXPRESSED PROTEIN"/>
    <property type="match status" value="1"/>
</dbReference>
<evidence type="ECO:0000313" key="5">
    <source>
        <dbReference type="Proteomes" id="UP000799750"/>
    </source>
</evidence>
<gene>
    <name evidence="4" type="ORF">BU16DRAFT_467509</name>
</gene>
<feature type="compositionally biased region" description="Basic and acidic residues" evidence="1">
    <location>
        <begin position="1"/>
        <end position="10"/>
    </location>
</feature>
<feature type="transmembrane region" description="Helical" evidence="2">
    <location>
        <begin position="258"/>
        <end position="279"/>
    </location>
</feature>
<evidence type="ECO:0000256" key="1">
    <source>
        <dbReference type="SAM" id="MobiDB-lite"/>
    </source>
</evidence>
<evidence type="ECO:0000313" key="4">
    <source>
        <dbReference type="EMBL" id="KAF2492230.1"/>
    </source>
</evidence>
<organism evidence="4 5">
    <name type="scientific">Lophium mytilinum</name>
    <dbReference type="NCBI Taxonomy" id="390894"/>
    <lineage>
        <taxon>Eukaryota</taxon>
        <taxon>Fungi</taxon>
        <taxon>Dikarya</taxon>
        <taxon>Ascomycota</taxon>
        <taxon>Pezizomycotina</taxon>
        <taxon>Dothideomycetes</taxon>
        <taxon>Pleosporomycetidae</taxon>
        <taxon>Mytilinidiales</taxon>
        <taxon>Mytilinidiaceae</taxon>
        <taxon>Lophium</taxon>
    </lineage>
</organism>
<feature type="region of interest" description="Disordered" evidence="1">
    <location>
        <begin position="1"/>
        <end position="43"/>
    </location>
</feature>
<keyword evidence="5" id="KW-1185">Reference proteome</keyword>
<evidence type="ECO:0000256" key="2">
    <source>
        <dbReference type="SAM" id="Phobius"/>
    </source>
</evidence>
<name>A0A6A6QJU6_9PEZI</name>
<keyword evidence="2" id="KW-1133">Transmembrane helix</keyword>
<dbReference type="AlphaFoldDB" id="A0A6A6QJU6"/>
<dbReference type="InterPro" id="IPR056146">
    <property type="entry name" value="DUF7729"/>
</dbReference>
<dbReference type="EMBL" id="MU004194">
    <property type="protein sequence ID" value="KAF2492230.1"/>
    <property type="molecule type" value="Genomic_DNA"/>
</dbReference>
<dbReference type="Proteomes" id="UP000799750">
    <property type="component" value="Unassembled WGS sequence"/>
</dbReference>
<dbReference type="OrthoDB" id="2564812at2759"/>
<protein>
    <recommendedName>
        <fullName evidence="3">DUF7729 domain-containing protein</fullName>
    </recommendedName>
</protein>
<evidence type="ECO:0000259" key="3">
    <source>
        <dbReference type="Pfam" id="PF24855"/>
    </source>
</evidence>
<dbReference type="Pfam" id="PF24855">
    <property type="entry name" value="DUF7729"/>
    <property type="match status" value="1"/>
</dbReference>
<keyword evidence="2" id="KW-0472">Membrane</keyword>
<dbReference type="PANTHER" id="PTHR39460:SF1">
    <property type="entry name" value="C6 TRANSCRIPTION FACTOR"/>
    <property type="match status" value="1"/>
</dbReference>
<keyword evidence="2" id="KW-0812">Transmembrane</keyword>
<proteinExistence type="predicted"/>